<accession>A0A8E0RUB4</accession>
<dbReference type="Proteomes" id="UP000728185">
    <property type="component" value="Unassembled WGS sequence"/>
</dbReference>
<organism evidence="1 2">
    <name type="scientific">Fasciolopsis buskii</name>
    <dbReference type="NCBI Taxonomy" id="27845"/>
    <lineage>
        <taxon>Eukaryota</taxon>
        <taxon>Metazoa</taxon>
        <taxon>Spiralia</taxon>
        <taxon>Lophotrochozoa</taxon>
        <taxon>Platyhelminthes</taxon>
        <taxon>Trematoda</taxon>
        <taxon>Digenea</taxon>
        <taxon>Plagiorchiida</taxon>
        <taxon>Echinostomata</taxon>
        <taxon>Echinostomatoidea</taxon>
        <taxon>Fasciolidae</taxon>
        <taxon>Fasciolopsis</taxon>
    </lineage>
</organism>
<reference evidence="1" key="1">
    <citation type="submission" date="2019-05" db="EMBL/GenBank/DDBJ databases">
        <title>Annotation for the trematode Fasciolopsis buski.</title>
        <authorList>
            <person name="Choi Y.-J."/>
        </authorList>
    </citation>
    <scope>NUCLEOTIDE SEQUENCE</scope>
    <source>
        <strain evidence="1">HT</strain>
        <tissue evidence="1">Whole worm</tissue>
    </source>
</reference>
<keyword evidence="2" id="KW-1185">Reference proteome</keyword>
<protein>
    <submittedName>
        <fullName evidence="1">Uncharacterized protein</fullName>
    </submittedName>
</protein>
<proteinExistence type="predicted"/>
<dbReference type="AlphaFoldDB" id="A0A8E0RUB4"/>
<evidence type="ECO:0000313" key="2">
    <source>
        <dbReference type="Proteomes" id="UP000728185"/>
    </source>
</evidence>
<sequence length="159" mass="17578">MSHGFTGFIVTSPCCFSSFPKANGTFKLLDSARMTKAIAFTNILRNLATHSQGREILHRCEIPTAQNQSFVGCLLCAVRSLLSLDNSWYSTDRSLELITSLIDLCGLLNTLSSNGNLEGVVPVYHLISQSWKILVSGFVCLFSFLSVTTCMNERKEVFI</sequence>
<dbReference type="EMBL" id="LUCM01007702">
    <property type="protein sequence ID" value="KAA0189483.1"/>
    <property type="molecule type" value="Genomic_DNA"/>
</dbReference>
<comment type="caution">
    <text evidence="1">The sequence shown here is derived from an EMBL/GenBank/DDBJ whole genome shotgun (WGS) entry which is preliminary data.</text>
</comment>
<dbReference type="OrthoDB" id="10632353at2759"/>
<gene>
    <name evidence="1" type="ORF">FBUS_02588</name>
</gene>
<name>A0A8E0RUB4_9TREM</name>
<evidence type="ECO:0000313" key="1">
    <source>
        <dbReference type="EMBL" id="KAA0189483.1"/>
    </source>
</evidence>